<gene>
    <name evidence="1" type="ORF">Tci_584622</name>
</gene>
<protein>
    <submittedName>
        <fullName evidence="1">Uncharacterized protein</fullName>
    </submittedName>
</protein>
<accession>A0A699J555</accession>
<feature type="non-terminal residue" evidence="1">
    <location>
        <position position="63"/>
    </location>
</feature>
<sequence>MVDVRLARIKETAAKSKESFGWTSFLNGENYNRRRIAGNSVGLKGGCLGAERRGFGAEIAAKR</sequence>
<dbReference type="AlphaFoldDB" id="A0A699J555"/>
<proteinExistence type="predicted"/>
<comment type="caution">
    <text evidence="1">The sequence shown here is derived from an EMBL/GenBank/DDBJ whole genome shotgun (WGS) entry which is preliminary data.</text>
</comment>
<evidence type="ECO:0000313" key="1">
    <source>
        <dbReference type="EMBL" id="GFA12650.1"/>
    </source>
</evidence>
<reference evidence="1" key="1">
    <citation type="journal article" date="2019" name="Sci. Rep.">
        <title>Draft genome of Tanacetum cinerariifolium, the natural source of mosquito coil.</title>
        <authorList>
            <person name="Yamashiro T."/>
            <person name="Shiraishi A."/>
            <person name="Satake H."/>
            <person name="Nakayama K."/>
        </authorList>
    </citation>
    <scope>NUCLEOTIDE SEQUENCE</scope>
</reference>
<name>A0A699J555_TANCI</name>
<organism evidence="1">
    <name type="scientific">Tanacetum cinerariifolium</name>
    <name type="common">Dalmatian daisy</name>
    <name type="synonym">Chrysanthemum cinerariifolium</name>
    <dbReference type="NCBI Taxonomy" id="118510"/>
    <lineage>
        <taxon>Eukaryota</taxon>
        <taxon>Viridiplantae</taxon>
        <taxon>Streptophyta</taxon>
        <taxon>Embryophyta</taxon>
        <taxon>Tracheophyta</taxon>
        <taxon>Spermatophyta</taxon>
        <taxon>Magnoliopsida</taxon>
        <taxon>eudicotyledons</taxon>
        <taxon>Gunneridae</taxon>
        <taxon>Pentapetalae</taxon>
        <taxon>asterids</taxon>
        <taxon>campanulids</taxon>
        <taxon>Asterales</taxon>
        <taxon>Asteraceae</taxon>
        <taxon>Asteroideae</taxon>
        <taxon>Anthemideae</taxon>
        <taxon>Anthemidinae</taxon>
        <taxon>Tanacetum</taxon>
    </lineage>
</organism>
<dbReference type="EMBL" id="BKCJ010372915">
    <property type="protein sequence ID" value="GFA12650.1"/>
    <property type="molecule type" value="Genomic_DNA"/>
</dbReference>